<dbReference type="STRING" id="633440.SAMN05421869_107332"/>
<evidence type="ECO:0000256" key="5">
    <source>
        <dbReference type="SAM" id="SignalP"/>
    </source>
</evidence>
<dbReference type="Proteomes" id="UP000199202">
    <property type="component" value="Unassembled WGS sequence"/>
</dbReference>
<keyword evidence="4" id="KW-0472">Membrane</keyword>
<dbReference type="EMBL" id="FNDJ01000007">
    <property type="protein sequence ID" value="SDI87637.1"/>
    <property type="molecule type" value="Genomic_DNA"/>
</dbReference>
<feature type="chain" id="PRO_5011678430" evidence="5">
    <location>
        <begin position="28"/>
        <end position="267"/>
    </location>
</feature>
<evidence type="ECO:0000256" key="4">
    <source>
        <dbReference type="ARBA" id="ARBA00023136"/>
    </source>
</evidence>
<sequence>MSRFVKSFTIAALAGALIVPLSGTAAAQTAAYPVKHPKLIDNPLYKAGLLPKTTCKEPRVQRNNRTQARAYINAVAACLGKTWKQHLTKAGLPYKPAKVQHMDRIPKKYCGFDVTVDSSQAYYCAKTSTLVFQIGKDLMDDPSDLWLFHLVSSHYGMHVQNMVGIEDAFQAIPTSSKSELSEQFRRHNLQSDCFAAAFLKSVSPMRGRSGKDWNHLLTLVKGDAARASSEKRVMGKPANVRAWIKRGYAGGNPAACNSWSAASSQVA</sequence>
<comment type="subcellular location">
    <subcellularLocation>
        <location evidence="1">Membrane</location>
        <topology evidence="1">Single-pass membrane protein</topology>
    </subcellularLocation>
</comment>
<dbReference type="AlphaFoldDB" id="A0A1G8P599"/>
<keyword evidence="2" id="KW-0812">Transmembrane</keyword>
<proteinExistence type="predicted"/>
<feature type="signal peptide" evidence="5">
    <location>
        <begin position="1"/>
        <end position="27"/>
    </location>
</feature>
<reference evidence="6 7" key="1">
    <citation type="submission" date="2016-10" db="EMBL/GenBank/DDBJ databases">
        <authorList>
            <person name="de Groot N.N."/>
        </authorList>
    </citation>
    <scope>NUCLEOTIDE SEQUENCE [LARGE SCALE GENOMIC DNA]</scope>
    <source>
        <strain evidence="6 7">CGMCC 4.6533</strain>
    </source>
</reference>
<dbReference type="InterPro" id="IPR007343">
    <property type="entry name" value="Uncharacterised_pept_Zn_put"/>
</dbReference>
<evidence type="ECO:0000256" key="2">
    <source>
        <dbReference type="ARBA" id="ARBA00022692"/>
    </source>
</evidence>
<keyword evidence="7" id="KW-1185">Reference proteome</keyword>
<dbReference type="OrthoDB" id="9774900at2"/>
<accession>A0A1G8P599</accession>
<name>A0A1G8P599_9ACTN</name>
<dbReference type="Pfam" id="PF04228">
    <property type="entry name" value="Zn_peptidase"/>
    <property type="match status" value="1"/>
</dbReference>
<dbReference type="PANTHER" id="PTHR30168">
    <property type="entry name" value="PUTATIVE MEMBRANE PROTEIN YPFJ"/>
    <property type="match status" value="1"/>
</dbReference>
<evidence type="ECO:0000313" key="7">
    <source>
        <dbReference type="Proteomes" id="UP000199202"/>
    </source>
</evidence>
<evidence type="ECO:0000313" key="6">
    <source>
        <dbReference type="EMBL" id="SDI87637.1"/>
    </source>
</evidence>
<keyword evidence="5" id="KW-0732">Signal</keyword>
<evidence type="ECO:0000256" key="1">
    <source>
        <dbReference type="ARBA" id="ARBA00004167"/>
    </source>
</evidence>
<dbReference type="GO" id="GO:0016020">
    <property type="term" value="C:membrane"/>
    <property type="evidence" value="ECO:0007669"/>
    <property type="project" value="UniProtKB-SubCell"/>
</dbReference>
<dbReference type="PANTHER" id="PTHR30168:SF0">
    <property type="entry name" value="INNER MEMBRANE PROTEIN"/>
    <property type="match status" value="1"/>
</dbReference>
<protein>
    <submittedName>
        <fullName evidence="6">Putative neutral zinc metallopeptidase</fullName>
    </submittedName>
</protein>
<organism evidence="6 7">
    <name type="scientific">Nonomuraea jiangxiensis</name>
    <dbReference type="NCBI Taxonomy" id="633440"/>
    <lineage>
        <taxon>Bacteria</taxon>
        <taxon>Bacillati</taxon>
        <taxon>Actinomycetota</taxon>
        <taxon>Actinomycetes</taxon>
        <taxon>Streptosporangiales</taxon>
        <taxon>Streptosporangiaceae</taxon>
        <taxon>Nonomuraea</taxon>
    </lineage>
</organism>
<keyword evidence="3" id="KW-1133">Transmembrane helix</keyword>
<dbReference type="RefSeq" id="WP_090932669.1">
    <property type="nucleotide sequence ID" value="NZ_FNDJ01000007.1"/>
</dbReference>
<gene>
    <name evidence="6" type="ORF">SAMN05421869_107332</name>
</gene>
<evidence type="ECO:0000256" key="3">
    <source>
        <dbReference type="ARBA" id="ARBA00022989"/>
    </source>
</evidence>